<evidence type="ECO:0000256" key="1">
    <source>
        <dbReference type="SAM" id="MobiDB-lite"/>
    </source>
</evidence>
<dbReference type="PANTHER" id="PTHR33173:SF2">
    <property type="entry name" value="MYND-TYPE DOMAIN-CONTAINING PROTEIN"/>
    <property type="match status" value="1"/>
</dbReference>
<dbReference type="Proteomes" id="UP001219518">
    <property type="component" value="Unassembled WGS sequence"/>
</dbReference>
<dbReference type="PANTHER" id="PTHR33173">
    <property type="match status" value="1"/>
</dbReference>
<gene>
    <name evidence="2" type="ORF">KUF71_021198</name>
</gene>
<dbReference type="GO" id="GO:0005840">
    <property type="term" value="C:ribosome"/>
    <property type="evidence" value="ECO:0007669"/>
    <property type="project" value="UniProtKB-KW"/>
</dbReference>
<proteinExistence type="predicted"/>
<evidence type="ECO:0000313" key="3">
    <source>
        <dbReference type="Proteomes" id="UP001219518"/>
    </source>
</evidence>
<evidence type="ECO:0000313" key="2">
    <source>
        <dbReference type="EMBL" id="KAK3911470.1"/>
    </source>
</evidence>
<name>A0AAE1GY52_9NEOP</name>
<feature type="compositionally biased region" description="Polar residues" evidence="1">
    <location>
        <begin position="301"/>
        <end position="314"/>
    </location>
</feature>
<feature type="region of interest" description="Disordered" evidence="1">
    <location>
        <begin position="269"/>
        <end position="383"/>
    </location>
</feature>
<keyword evidence="2" id="KW-0687">Ribonucleoprotein</keyword>
<reference evidence="2" key="1">
    <citation type="submission" date="2021-07" db="EMBL/GenBank/DDBJ databases">
        <authorList>
            <person name="Catto M.A."/>
            <person name="Jacobson A."/>
            <person name="Kennedy G."/>
            <person name="Labadie P."/>
            <person name="Hunt B.G."/>
            <person name="Srinivasan R."/>
        </authorList>
    </citation>
    <scope>NUCLEOTIDE SEQUENCE</scope>
    <source>
        <strain evidence="2">PL_HMW_Pooled</strain>
        <tissue evidence="2">Head</tissue>
    </source>
</reference>
<dbReference type="EMBL" id="JAHWGI010000268">
    <property type="protein sequence ID" value="KAK3911470.1"/>
    <property type="molecule type" value="Genomic_DNA"/>
</dbReference>
<sequence>MKCQIDHHILRIFDVCGYKSYHTLKKITNESINSMECFIKGDGLLTRIDEADLQLYLGPVKHRHHFCFQPGERELILSIAEFVKQNFAEPKVALGKVSIYPLFKKRPSSNSTMSGGHASEEPATKKKAVDTVVCFDTPKEIMKIKKLINDYCSKKDFPKEVIKALPRLQVEIKTVELVENCAGNNSESKQSATMSAKVSCPFCKKYQTCTYNRAGYWITSNMHRHLKQHVSNGDIKNQTHLSRSLTCSNSQYEEEDSELVDGQLSEILSQSSQTSNVNVESKEQPGSETIGENISVDEAQSENFKPGSSQTTNVESEEQSDREAVGENISVNGSQSENIQPQSSPTFNVESLEQSGNINSLQSGAPKTSLKQAAKESNSRDHRRKMALGKHIEGQSRITCYFPVLNEIEITLKSNQDMIDSLTARCDELSFGKSSSGERYEEDVKLFSLYLFIVGGRGLYEFLRANLPKSLPCISTLERALKESSKPIIEGVFRFQELKEFLVANNLPLKVSISEDGTRIQERFCYDPYTNCIVGPVLPLAHNGVPLTNTFPATSAAMIANHFKNGKVAGTGYAFMAQPLKDGAPTFCLCLFGTDNKFNKDQVYKRWTFIYEELKKIDIEVVSFSSDGDSKLLSAMHSHMFTKKFGVFKEEWSDWFFASARQDFSVMQDPVHTINKFRNRLSPPHDLFIGKYVASQTHLRSLIDNIDKSEHGLTKHDLDKEDKMNFDASKKICRERVTEQLQSNVPSSNGTVLYLTCMRYLMEGCLDSNLSPAEKIYKVWYCAYFLRYWKNWLLCHPNYKISENFVTSNLYMCVEVIAHSLVKLVVKFRESDLPMYFLFHLYSSQPCEMFFRLARSMTTTQSTVINFSMKDFLEKVRRIDILQYCTCKLANKLEFPKEKRKKLLGILTQEKLEASYLPSDNEIRDIVMAAKAEIISELNNCGMKISQTTSLVRIKSYLESTLDIEDENRFNADDPVNYQADINEDDIPLNILAAFPSPSPPSLDPFSDAVDSTLPAHSIFVKISNSNSDFTKMKKSTFCWLLVNNGIKLSTKRLEKVRQNVSFSLSNNSVLQPRLSLEPLQKSEVTAGDWCIFKNPAKRSPNFFIVQILGFTYLTSGPGCSRSYTLPTAPIHPPAGSQRRGIGCLCDRFRCKDEKLLEVHVSVQTYIDICQYVATIPHPIVRDSNLITNTAVIEYLKNLET</sequence>
<dbReference type="AlphaFoldDB" id="A0AAE1GY52"/>
<protein>
    <submittedName>
        <fullName evidence="2">30S ribosomal protein S4E</fullName>
    </submittedName>
</protein>
<feature type="compositionally biased region" description="Polar residues" evidence="1">
    <location>
        <begin position="269"/>
        <end position="279"/>
    </location>
</feature>
<reference evidence="2" key="2">
    <citation type="journal article" date="2023" name="BMC Genomics">
        <title>Pest status, molecular evolution, and epigenetic factors derived from the genome assembly of Frankliniella fusca, a thysanopteran phytovirus vector.</title>
        <authorList>
            <person name="Catto M.A."/>
            <person name="Labadie P.E."/>
            <person name="Jacobson A.L."/>
            <person name="Kennedy G.G."/>
            <person name="Srinivasan R."/>
            <person name="Hunt B.G."/>
        </authorList>
    </citation>
    <scope>NUCLEOTIDE SEQUENCE</scope>
    <source>
        <strain evidence="2">PL_HMW_Pooled</strain>
    </source>
</reference>
<keyword evidence="2" id="KW-0689">Ribosomal protein</keyword>
<keyword evidence="3" id="KW-1185">Reference proteome</keyword>
<accession>A0AAE1GY52</accession>
<organism evidence="2 3">
    <name type="scientific">Frankliniella fusca</name>
    <dbReference type="NCBI Taxonomy" id="407009"/>
    <lineage>
        <taxon>Eukaryota</taxon>
        <taxon>Metazoa</taxon>
        <taxon>Ecdysozoa</taxon>
        <taxon>Arthropoda</taxon>
        <taxon>Hexapoda</taxon>
        <taxon>Insecta</taxon>
        <taxon>Pterygota</taxon>
        <taxon>Neoptera</taxon>
        <taxon>Paraneoptera</taxon>
        <taxon>Thysanoptera</taxon>
        <taxon>Terebrantia</taxon>
        <taxon>Thripoidea</taxon>
        <taxon>Thripidae</taxon>
        <taxon>Frankliniella</taxon>
    </lineage>
</organism>
<comment type="caution">
    <text evidence="2">The sequence shown here is derived from an EMBL/GenBank/DDBJ whole genome shotgun (WGS) entry which is preliminary data.</text>
</comment>
<feature type="compositionally biased region" description="Polar residues" evidence="1">
    <location>
        <begin position="329"/>
        <end position="371"/>
    </location>
</feature>